<dbReference type="PROSITE" id="PS00330">
    <property type="entry name" value="HEMOLYSIN_CALCIUM"/>
    <property type="match status" value="2"/>
</dbReference>
<feature type="region of interest" description="Disordered" evidence="4">
    <location>
        <begin position="320"/>
        <end position="343"/>
    </location>
</feature>
<dbReference type="GO" id="GO:0004519">
    <property type="term" value="F:endonuclease activity"/>
    <property type="evidence" value="ECO:0007669"/>
    <property type="project" value="UniProtKB-KW"/>
</dbReference>
<dbReference type="RefSeq" id="WP_221431856.1">
    <property type="nucleotide sequence ID" value="NZ_CP081294.1"/>
</dbReference>
<dbReference type="InterPro" id="IPR003644">
    <property type="entry name" value="Calx_beta"/>
</dbReference>
<dbReference type="InterPro" id="IPR001343">
    <property type="entry name" value="Hemolysn_Ca-bd"/>
</dbReference>
<feature type="compositionally biased region" description="Pro residues" evidence="4">
    <location>
        <begin position="331"/>
        <end position="341"/>
    </location>
</feature>
<dbReference type="SUPFAM" id="SSF141072">
    <property type="entry name" value="CalX-like"/>
    <property type="match status" value="1"/>
</dbReference>
<dbReference type="InterPro" id="IPR001322">
    <property type="entry name" value="Lamin_tail_dom"/>
</dbReference>
<dbReference type="InterPro" id="IPR036691">
    <property type="entry name" value="Endo/exonu/phosph_ase_sf"/>
</dbReference>
<dbReference type="Pfam" id="PF03372">
    <property type="entry name" value="Exo_endo_phos"/>
    <property type="match status" value="1"/>
</dbReference>
<dbReference type="SMART" id="SM00237">
    <property type="entry name" value="Calx_beta"/>
    <property type="match status" value="1"/>
</dbReference>
<dbReference type="InterPro" id="IPR011049">
    <property type="entry name" value="Serralysin-like_metalloprot_C"/>
</dbReference>
<name>A0ABX9A541_9SPHN</name>
<dbReference type="InterPro" id="IPR005135">
    <property type="entry name" value="Endo/exonuclease/phosphatase"/>
</dbReference>
<keyword evidence="2" id="KW-0677">Repeat</keyword>
<keyword evidence="6" id="KW-0378">Hydrolase</keyword>
<evidence type="ECO:0000256" key="1">
    <source>
        <dbReference type="ARBA" id="ARBA00022729"/>
    </source>
</evidence>
<dbReference type="Pfam" id="PF03160">
    <property type="entry name" value="Calx-beta"/>
    <property type="match status" value="1"/>
</dbReference>
<organism evidence="6 7">
    <name type="scientific">Qipengyuania gelatinilytica</name>
    <dbReference type="NCBI Taxonomy" id="2867231"/>
    <lineage>
        <taxon>Bacteria</taxon>
        <taxon>Pseudomonadati</taxon>
        <taxon>Pseudomonadota</taxon>
        <taxon>Alphaproteobacteria</taxon>
        <taxon>Sphingomonadales</taxon>
        <taxon>Erythrobacteraceae</taxon>
        <taxon>Qipengyuania</taxon>
    </lineage>
</organism>
<evidence type="ECO:0000313" key="7">
    <source>
        <dbReference type="Proteomes" id="UP000824321"/>
    </source>
</evidence>
<dbReference type="SUPFAM" id="SSF51120">
    <property type="entry name" value="beta-Roll"/>
    <property type="match status" value="1"/>
</dbReference>
<keyword evidence="3" id="KW-0106">Calcium</keyword>
<feature type="domain" description="LTD" evidence="5">
    <location>
        <begin position="333"/>
        <end position="447"/>
    </location>
</feature>
<dbReference type="EMBL" id="CP081294">
    <property type="protein sequence ID" value="QZD96132.1"/>
    <property type="molecule type" value="Genomic_DNA"/>
</dbReference>
<evidence type="ECO:0000256" key="4">
    <source>
        <dbReference type="SAM" id="MobiDB-lite"/>
    </source>
</evidence>
<protein>
    <submittedName>
        <fullName evidence="6">Endonuclease/exonuclease/phosphatase family protein</fullName>
    </submittedName>
</protein>
<keyword evidence="7" id="KW-1185">Reference proteome</keyword>
<dbReference type="Proteomes" id="UP000824321">
    <property type="component" value="Chromosome"/>
</dbReference>
<dbReference type="PANTHER" id="PTHR42834">
    <property type="entry name" value="ENDONUCLEASE/EXONUCLEASE/PHOSPHATASE FAMILY PROTEIN (AFU_ORTHOLOGUE AFUA_3G09210)"/>
    <property type="match status" value="1"/>
</dbReference>
<dbReference type="PRINTS" id="PR00313">
    <property type="entry name" value="CABNDNGRPT"/>
</dbReference>
<dbReference type="CDD" id="cd10283">
    <property type="entry name" value="MnuA_DNase1-like"/>
    <property type="match status" value="1"/>
</dbReference>
<dbReference type="PANTHER" id="PTHR42834:SF1">
    <property type="entry name" value="ENDONUCLEASE_EXONUCLEASE_PHOSPHATASE FAMILY PROTEIN (AFU_ORTHOLOGUE AFUA_3G09210)"/>
    <property type="match status" value="1"/>
</dbReference>
<dbReference type="Gene3D" id="2.60.40.2030">
    <property type="match status" value="1"/>
</dbReference>
<dbReference type="InterPro" id="IPR038081">
    <property type="entry name" value="CalX-like_sf"/>
</dbReference>
<dbReference type="CDD" id="cd04486">
    <property type="entry name" value="YhcR_OBF_like"/>
    <property type="match status" value="1"/>
</dbReference>
<keyword evidence="6" id="KW-0255">Endonuclease</keyword>
<gene>
    <name evidence="6" type="ORF">K3136_05375</name>
</gene>
<evidence type="ECO:0000259" key="5">
    <source>
        <dbReference type="PROSITE" id="PS51841"/>
    </source>
</evidence>
<evidence type="ECO:0000256" key="2">
    <source>
        <dbReference type="ARBA" id="ARBA00022737"/>
    </source>
</evidence>
<dbReference type="InterPro" id="IPR018511">
    <property type="entry name" value="Hemolysin-typ_Ca-bd_CS"/>
</dbReference>
<dbReference type="Gene3D" id="2.150.10.10">
    <property type="entry name" value="Serralysin-like metalloprotease, C-terminal"/>
    <property type="match status" value="1"/>
</dbReference>
<dbReference type="SUPFAM" id="SSF56219">
    <property type="entry name" value="DNase I-like"/>
    <property type="match status" value="1"/>
</dbReference>
<accession>A0ABX9A541</accession>
<dbReference type="PROSITE" id="PS51841">
    <property type="entry name" value="LTD"/>
    <property type="match status" value="1"/>
</dbReference>
<keyword evidence="6" id="KW-0540">Nuclease</keyword>
<proteinExistence type="predicted"/>
<evidence type="ECO:0000256" key="3">
    <source>
        <dbReference type="ARBA" id="ARBA00022837"/>
    </source>
</evidence>
<evidence type="ECO:0000313" key="6">
    <source>
        <dbReference type="EMBL" id="QZD96132.1"/>
    </source>
</evidence>
<reference evidence="6 7" key="1">
    <citation type="submission" date="2021-08" db="EMBL/GenBank/DDBJ databases">
        <title>Comparative Genomics Analysis of the Genus Qipengyuania Reveals Extensive Genetic Diversity and Metabolic Versatility, Including the Description of Fifteen Novel Species.</title>
        <authorList>
            <person name="Liu Y."/>
        </authorList>
    </citation>
    <scope>NUCLEOTIDE SEQUENCE [LARGE SCALE GENOMIC DNA]</scope>
    <source>
        <strain evidence="6 7">1NDH1</strain>
    </source>
</reference>
<keyword evidence="1" id="KW-0732">Signal</keyword>
<sequence length="1386" mass="141853">MVADTSTRVFINEFHYDNASTDTGEFIEIANLDLIDLTGWTLVLYNGSNGTDYGTIALSGSEQFTTVNLPTNGLQNGAPDGFALVDAGGNVVMFLSYEGSFTATTGPAAGLTSTDIGVAETSSTPIGDSLQLTGTGSTYGDFTWADASANTSGAANTGQVIESLTPVVFINEFHYDNASSDVGEFIEVAGTAGLDLTGYSLVLYNGSNGAVYNTIALDGSVIDDEGTGFGAVAFDLPSNGLQNGAPDGIALVAPDGSVLQFLSYEGTFVAVDGPAAGIESTDVGVAETGTTNVGDSLQLTGTGNDAIDFTWTGPLAESRGTLNAGQSFGDGPPPPPPPPPATGGDVFFNEFHYDNSGGDVGEAIELAGAAGTDLTGWSIVLYNGNGGGVYRTVSLSGIIPDQDDGFGTISFDVSGIQNGAPDGFALVDADGNVVQFLSYEGTMTATDGPAAGLTSIDVDVEEAGSPEGFSLQLTGTGSNYEDFSWTGPVDDSFGSVNTGQDFVAPNPNGSFYVDDASVTEGDSGTSALVFTVRRTGGTDGEVSVDYSVVLGNGPQSANAADLAGALSGTVTFAPGQTVAEITIQVVGDTLPEPTEFLGLELSNAVGGADIRDGEATGAIINDEALNLQIGEIQGEGHRSIYVDNLVTTTGIVTAVASNGFYMQDPDGDGNYATSDAIFVFTRSAPAVVAGDAVTVSGTVGEFTPGNDESNLSTTQITDATITVESSGNALPQAVVIGPNGITPPTELVDDDMLTDYDPATDGIDFWESLEGMLVTIENPVAIDSTNNFGELWTVASDGNGNLSATNVSETGLVVIEGGAGGLGEFDSGAGSDFNPERIQIDGGSTLNGVVFDTPNVTPGAVLENVTGVISYGFGNYELLPTEMVTVAAPSNALAEFSMLEGAVNQLTIATYNVLNLDINDADGDADVANGRFEAIAYDIGVAMNAPDIVVLEEIQDDSGSWNDGTVSAEMTLQALADAIFEQTGVRYNVLDNPFVEDGQTGGQPGGNIRVAFLYRADRVDLDPDSVFTIDDDAFARTPLVATFEFNGEDVTVIGNHFTSLIGSDNIFSANQLPEMAGALQRAEQAAALNAYVSALLAADAGANIVVAGDFNDFQFEETLEIVTGDLDYAGGMVMDGTDVELGNLAYLLDASERYSTLFQGNAQMIDHILASESLLDGAAIDIVHRNIHTASGVSDHDPVLARFNIGVQVIDAGNGADDVSGNDGNDLIFAGNGSDSVFGLGGDDELFGGNGWDELFGGDGNDLLSGGNGKDLLVGGAGNDLLIGGLGADTFVIATTGGTDIIADFGTGPDTILLSDTDGSDVGFVQNGADTEIYVAGALVAVVLASQAADVEAASEFSEPAVAVMPDIVAVEYLDVLYAPSDFAVL</sequence>
<dbReference type="Gene3D" id="3.60.10.10">
    <property type="entry name" value="Endonuclease/exonuclease/phosphatase"/>
    <property type="match status" value="1"/>
</dbReference>
<dbReference type="Pfam" id="PF00353">
    <property type="entry name" value="HemolysinCabind"/>
    <property type="match status" value="2"/>
</dbReference>